<reference evidence="1 2" key="1">
    <citation type="submission" date="2018-06" db="EMBL/GenBank/DDBJ databases">
        <authorList>
            <consortium name="Pathogen Informatics"/>
            <person name="Doyle S."/>
        </authorList>
    </citation>
    <scope>NUCLEOTIDE SEQUENCE [LARGE SCALE GENOMIC DNA]</scope>
    <source>
        <strain evidence="1 2">NCTC10359</strain>
    </source>
</reference>
<organism evidence="1 2">
    <name type="scientific">Moraxella lacunata</name>
    <dbReference type="NCBI Taxonomy" id="477"/>
    <lineage>
        <taxon>Bacteria</taxon>
        <taxon>Pseudomonadati</taxon>
        <taxon>Pseudomonadota</taxon>
        <taxon>Gammaproteobacteria</taxon>
        <taxon>Moraxellales</taxon>
        <taxon>Moraxellaceae</taxon>
        <taxon>Moraxella</taxon>
    </lineage>
</organism>
<dbReference type="RefSeq" id="WP_115004941.1">
    <property type="nucleotide sequence ID" value="NZ_UGQU01000001.1"/>
</dbReference>
<sequence length="61" mass="6888">MLARGCGIADIVILEQVSKGKKVLSVLANNNHQIKPRQKHYNTLEIDEFWTTINYSIGFNG</sequence>
<dbReference type="Proteomes" id="UP000254437">
    <property type="component" value="Unassembled WGS sequence"/>
</dbReference>
<dbReference type="AlphaFoldDB" id="A0A378T775"/>
<dbReference type="EMBL" id="UGQU01000001">
    <property type="protein sequence ID" value="STZ55753.1"/>
    <property type="molecule type" value="Genomic_DNA"/>
</dbReference>
<accession>A0A378T775</accession>
<name>A0A378T775_MORLA</name>
<proteinExistence type="predicted"/>
<protein>
    <submittedName>
        <fullName evidence="1">Uncharacterized protein</fullName>
    </submittedName>
</protein>
<evidence type="ECO:0000313" key="1">
    <source>
        <dbReference type="EMBL" id="STZ55753.1"/>
    </source>
</evidence>
<evidence type="ECO:0000313" key="2">
    <source>
        <dbReference type="Proteomes" id="UP000254437"/>
    </source>
</evidence>
<gene>
    <name evidence="1" type="ORF">NCTC10359_00349</name>
</gene>